<dbReference type="GO" id="GO:0016853">
    <property type="term" value="F:isomerase activity"/>
    <property type="evidence" value="ECO:0007669"/>
    <property type="project" value="UniProtKB-KW"/>
</dbReference>
<accession>A0A9X2P2F6</accession>
<evidence type="ECO:0000313" key="1">
    <source>
        <dbReference type="EMBL" id="MCR9014198.1"/>
    </source>
</evidence>
<evidence type="ECO:0000313" key="2">
    <source>
        <dbReference type="Proteomes" id="UP001142175"/>
    </source>
</evidence>
<gene>
    <name evidence="1" type="ORF">NU887_04070</name>
</gene>
<keyword evidence="2" id="KW-1185">Reference proteome</keyword>
<comment type="caution">
    <text evidence="1">The sequence shown here is derived from an EMBL/GenBank/DDBJ whole genome shotgun (WGS) entry which is preliminary data.</text>
</comment>
<dbReference type="Proteomes" id="UP001142175">
    <property type="component" value="Unassembled WGS sequence"/>
</dbReference>
<name>A0A9X2P2F6_9BACT</name>
<reference evidence="1" key="1">
    <citation type="submission" date="2022-08" db="EMBL/GenBank/DDBJ databases">
        <authorList>
            <person name="Zhang D."/>
        </authorList>
    </citation>
    <scope>NUCLEOTIDE SEQUENCE</scope>
    <source>
        <strain evidence="1">XJ19-11</strain>
    </source>
</reference>
<dbReference type="EMBL" id="JANSUY010000002">
    <property type="protein sequence ID" value="MCR9014198.1"/>
    <property type="molecule type" value="Genomic_DNA"/>
</dbReference>
<protein>
    <submittedName>
        <fullName evidence="1">Peptidyl-prolyl cis-trans isomerase</fullName>
    </submittedName>
</protein>
<sequence length="300" mass="35391">MRKRNKKYLTLQCRSSLLAILLLLLTGACDFFRFKSETEAGADLVIATVGNQNLLRSELSFIKAESKSEEDSANIASRYVQSWIRKQLLIKEAGKSMAFDEAEINRKLLDYKYALMVYEFEKKYVEENLNNNISQQEIEDYYQVNKVNFSLKEIIVRVNFVKTEKESSQNKQLERMLRSQNQKDSDTFKALAANSGANYFLEDSTWIKLDDIIVNTPLANHPNKVELVRNNKLIITDDDRYRYYFKILEYKLQDQVPPLEFVRDEITKILINKRRIELVDQLQKEVYNRALEKNEFKIYE</sequence>
<dbReference type="AlphaFoldDB" id="A0A9X2P2F6"/>
<keyword evidence="1" id="KW-0413">Isomerase</keyword>
<dbReference type="PROSITE" id="PS51257">
    <property type="entry name" value="PROKAR_LIPOPROTEIN"/>
    <property type="match status" value="1"/>
</dbReference>
<proteinExistence type="predicted"/>
<dbReference type="RefSeq" id="WP_258422088.1">
    <property type="nucleotide sequence ID" value="NZ_JANSUY010000002.1"/>
</dbReference>
<organism evidence="1 2">
    <name type="scientific">Aquiflexum gelatinilyticum</name>
    <dbReference type="NCBI Taxonomy" id="2961943"/>
    <lineage>
        <taxon>Bacteria</taxon>
        <taxon>Pseudomonadati</taxon>
        <taxon>Bacteroidota</taxon>
        <taxon>Cytophagia</taxon>
        <taxon>Cytophagales</taxon>
        <taxon>Cyclobacteriaceae</taxon>
        <taxon>Aquiflexum</taxon>
    </lineage>
</organism>